<evidence type="ECO:0000259" key="2">
    <source>
        <dbReference type="Pfam" id="PF06974"/>
    </source>
</evidence>
<name>A0A979FR98_HYAAZ</name>
<dbReference type="AlphaFoldDB" id="A0A979FR98"/>
<keyword evidence="1" id="KW-0812">Transmembrane</keyword>
<feature type="transmembrane region" description="Helical" evidence="1">
    <location>
        <begin position="45"/>
        <end position="71"/>
    </location>
</feature>
<evidence type="ECO:0000313" key="3">
    <source>
        <dbReference type="Proteomes" id="UP000694843"/>
    </source>
</evidence>
<feature type="domain" description="O-acyltransferase WSD1 C-terminal" evidence="2">
    <location>
        <begin position="586"/>
        <end position="723"/>
    </location>
</feature>
<evidence type="ECO:0000256" key="1">
    <source>
        <dbReference type="SAM" id="Phobius"/>
    </source>
</evidence>
<dbReference type="KEGG" id="hazt:108666896"/>
<accession>A0A979FR98</accession>
<gene>
    <name evidence="4" type="primary">LOC108666896</name>
</gene>
<dbReference type="GeneID" id="108666896"/>
<organism evidence="3 4">
    <name type="scientific">Hyalella azteca</name>
    <name type="common">Amphipod</name>
    <dbReference type="NCBI Taxonomy" id="294128"/>
    <lineage>
        <taxon>Eukaryota</taxon>
        <taxon>Metazoa</taxon>
        <taxon>Ecdysozoa</taxon>
        <taxon>Arthropoda</taxon>
        <taxon>Crustacea</taxon>
        <taxon>Multicrustacea</taxon>
        <taxon>Malacostraca</taxon>
        <taxon>Eumalacostraca</taxon>
        <taxon>Peracarida</taxon>
        <taxon>Amphipoda</taxon>
        <taxon>Senticaudata</taxon>
        <taxon>Talitrida</taxon>
        <taxon>Talitroidea</taxon>
        <taxon>Hyalellidae</taxon>
        <taxon>Hyalella</taxon>
    </lineage>
</organism>
<keyword evidence="3" id="KW-1185">Reference proteome</keyword>
<dbReference type="RefSeq" id="XP_047739650.1">
    <property type="nucleotide sequence ID" value="XM_047883694.1"/>
</dbReference>
<reference evidence="4" key="1">
    <citation type="submission" date="2025-08" db="UniProtKB">
        <authorList>
            <consortium name="RefSeq"/>
        </authorList>
    </citation>
    <scope>IDENTIFICATION</scope>
    <source>
        <tissue evidence="4">Whole organism</tissue>
    </source>
</reference>
<protein>
    <submittedName>
        <fullName evidence="4">Uncharacterized protein LOC108666896 isoform X1</fullName>
    </submittedName>
</protein>
<proteinExistence type="predicted"/>
<dbReference type="Proteomes" id="UP000694843">
    <property type="component" value="Unplaced"/>
</dbReference>
<dbReference type="OrthoDB" id="8196708at2759"/>
<evidence type="ECO:0000313" key="4">
    <source>
        <dbReference type="RefSeq" id="XP_047739650.1"/>
    </source>
</evidence>
<keyword evidence="1" id="KW-0472">Membrane</keyword>
<dbReference type="Pfam" id="PF06974">
    <property type="entry name" value="WS_DGAT_C"/>
    <property type="match status" value="1"/>
</dbReference>
<sequence>MLTLTRLKILWSCGVRGTRTFFSSTFIKLQQTRCYYYSFKFISTVLAMMSVIASSVILLPPALILFSVLWLRRWLARWFVSLTTKDATFPSTPSLWGAPQGCCTSIVMLTGHLHARDLMQLFQNTDCNGRGINIFLKHPNLKKRIAMMHGVGVWLKCSSFDVADHIQQAPSHYHHSLVTSRNIQEYVSTLLHQSSMSPNLPPWQVFVINGTEPDCSKVTWLLIRAHHLLTDEMLLDNTKIKTHFEPWGSEGTFPLLTAPSASKRFFGLILKNVVPVCLRLSKYIQHALGRVKDGLSWLICYVQTKYHVREPRPCQIVSANGININTDPLSSYKSSSLRSLSNFSKITLLSMHIVNITCTNTLYYIFNVITHVCRIIVSAVVWCKRIQTNRTTEEQMLLEALVEIYWIIRAIISLPRLLMEELIDTWRAEPLQVWKGSRRPHNLRVTWGDGITSKLVDDIRSATGASSSSVLLTAASMAVTDVLKAAGVPRPNVLRCTVPVSAGSYSDETPNHSTEFSETSCNKYYEASNISANLNVKSVTSCSATLNPSTSSVNCFPESTNSVNSTATSANFRKGSFENHRTATTLLPLDFPTGVSNSIECLKSVRHSFRNLRRYPERYLVSTWLLRYGYTVLPKNLLMQIVRVLTGRYPLLCTYITAPDEPISFLGSLVTGMFHLRHPVHQAVLSLCVTRYCGAVTVGAQTSDWTCPYADVLPRSFESCISELAVSSGVRIQPKRQLFSTLPFFGGSPAMLRSLNRGCLTPSSPKSPTHRIPSFPKPQSVFWEQAVCNMSPINEEYLIQNISHEGRSLYLSSEASFGSESVNEDFNRVTIRSCNTKTTNVNKRKMFNNLKRQLDYSNRIAEIQTNVRKHSLISEVFHMENSAHNICKNDTENSDVRRNDTELLVFDASLARRSIETKILDSVTSGSKVLEFLHLNENITYRNSTMPSI</sequence>
<dbReference type="InterPro" id="IPR009721">
    <property type="entry name" value="O-acyltransferase_WSD1_C"/>
</dbReference>
<keyword evidence="1" id="KW-1133">Transmembrane helix</keyword>